<organism evidence="2 3">
    <name type="scientific">Eumeta variegata</name>
    <name type="common">Bagworm moth</name>
    <name type="synonym">Eumeta japonica</name>
    <dbReference type="NCBI Taxonomy" id="151549"/>
    <lineage>
        <taxon>Eukaryota</taxon>
        <taxon>Metazoa</taxon>
        <taxon>Ecdysozoa</taxon>
        <taxon>Arthropoda</taxon>
        <taxon>Hexapoda</taxon>
        <taxon>Insecta</taxon>
        <taxon>Pterygota</taxon>
        <taxon>Neoptera</taxon>
        <taxon>Endopterygota</taxon>
        <taxon>Lepidoptera</taxon>
        <taxon>Glossata</taxon>
        <taxon>Ditrysia</taxon>
        <taxon>Tineoidea</taxon>
        <taxon>Psychidae</taxon>
        <taxon>Oiketicinae</taxon>
        <taxon>Eumeta</taxon>
    </lineage>
</organism>
<dbReference type="EMBL" id="BGZK01000105">
    <property type="protein sequence ID" value="GBP19199.1"/>
    <property type="molecule type" value="Genomic_DNA"/>
</dbReference>
<evidence type="ECO:0000313" key="3">
    <source>
        <dbReference type="Proteomes" id="UP000299102"/>
    </source>
</evidence>
<dbReference type="AlphaFoldDB" id="A0A4C1TYQ8"/>
<evidence type="ECO:0000256" key="1">
    <source>
        <dbReference type="SAM" id="MobiDB-lite"/>
    </source>
</evidence>
<evidence type="ECO:0000313" key="2">
    <source>
        <dbReference type="EMBL" id="GBP19199.1"/>
    </source>
</evidence>
<comment type="caution">
    <text evidence="2">The sequence shown here is derived from an EMBL/GenBank/DDBJ whole genome shotgun (WGS) entry which is preliminary data.</text>
</comment>
<proteinExistence type="predicted"/>
<dbReference type="Proteomes" id="UP000299102">
    <property type="component" value="Unassembled WGS sequence"/>
</dbReference>
<feature type="region of interest" description="Disordered" evidence="1">
    <location>
        <begin position="266"/>
        <end position="315"/>
    </location>
</feature>
<name>A0A4C1TYQ8_EUMVA</name>
<protein>
    <submittedName>
        <fullName evidence="2">Uncharacterized protein</fullName>
    </submittedName>
</protein>
<gene>
    <name evidence="2" type="ORF">EVAR_11521_1</name>
</gene>
<sequence length="383" mass="41808">MHARMHVHTYARAQGKKKSLGKWSKLIPKTLKGQDQAAAPSLGGGPQRAPIPVSPSRGCLLTALPASAGSRIGELIKILYDLYGRWRSFSFKGCMRALSFSSTRPMEWKRGRSFRALSLARSAQAERDNESCFFVRAAGVHRFISRYPEEIRRQSMLILSMYLSSARHSSKKKIGDLVKRPVFILDDGSPDPVLNSVLVPALDSGPAPVPVSLPPPVTVPNRTKPMQMLVIRTRLLPLTGEAGQECPQLMLSVARWRATRLGVRARGGEAPGGLQAARGRRRSQLERGRGRATNGGRTSSATTLGSRGPQHPARAAATRACALRRRRRAAMALIRNLRAPSHLHNFQVEESASSTFQDVHDFSVPITDSHLSIIVINVSATGG</sequence>
<keyword evidence="3" id="KW-1185">Reference proteome</keyword>
<reference evidence="2 3" key="1">
    <citation type="journal article" date="2019" name="Commun. Biol.">
        <title>The bagworm genome reveals a unique fibroin gene that provides high tensile strength.</title>
        <authorList>
            <person name="Kono N."/>
            <person name="Nakamura H."/>
            <person name="Ohtoshi R."/>
            <person name="Tomita M."/>
            <person name="Numata K."/>
            <person name="Arakawa K."/>
        </authorList>
    </citation>
    <scope>NUCLEOTIDE SEQUENCE [LARGE SCALE GENOMIC DNA]</scope>
</reference>
<accession>A0A4C1TYQ8</accession>